<comment type="caution">
    <text evidence="1">The sequence shown here is derived from an EMBL/GenBank/DDBJ whole genome shotgun (WGS) entry which is preliminary data.</text>
</comment>
<sequence length="225" mass="26502">MLPNDFKEKVFSFLQKYGDKGFIVLRTALSIAKDPNIDHKLGDFSFKHLVLKLNSIGFSYNPVNLIRILEKEYGLIEKTYSSSNQTWWRFKDIDAVEEAVYSESDMEKVEDPKIRLIAMKYRSLEPAEIHAFLQKALIKPTLTPADKARFRSIVFNEIDQLVKLVDEMYNYEEFFEYEISFIKEIFKLAEKLSRRIEKEHVKGFRSRQPISQEDILGNDNRGYSH</sequence>
<organism evidence="1">
    <name type="scientific">Thermosphaera aggregans</name>
    <dbReference type="NCBI Taxonomy" id="54254"/>
    <lineage>
        <taxon>Archaea</taxon>
        <taxon>Thermoproteota</taxon>
        <taxon>Thermoprotei</taxon>
        <taxon>Desulfurococcales</taxon>
        <taxon>Desulfurococcaceae</taxon>
        <taxon>Thermosphaera</taxon>
    </lineage>
</organism>
<protein>
    <submittedName>
        <fullName evidence="1">Uncharacterized protein</fullName>
    </submittedName>
</protein>
<reference evidence="1" key="1">
    <citation type="journal article" date="2020" name="mSystems">
        <title>Genome- and Community-Level Interaction Insights into Carbon Utilization and Element Cycling Functions of Hydrothermarchaeota in Hydrothermal Sediment.</title>
        <authorList>
            <person name="Zhou Z."/>
            <person name="Liu Y."/>
            <person name="Xu W."/>
            <person name="Pan J."/>
            <person name="Luo Z.H."/>
            <person name="Li M."/>
        </authorList>
    </citation>
    <scope>NUCLEOTIDE SEQUENCE [LARGE SCALE GENOMIC DNA]</scope>
    <source>
        <strain evidence="1">SpSt-23</strain>
    </source>
</reference>
<accession>A0A7C2BKB9</accession>
<dbReference type="EMBL" id="DSJT01000003">
    <property type="protein sequence ID" value="HEF86816.1"/>
    <property type="molecule type" value="Genomic_DNA"/>
</dbReference>
<evidence type="ECO:0000313" key="1">
    <source>
        <dbReference type="EMBL" id="HEF86816.1"/>
    </source>
</evidence>
<dbReference type="AlphaFoldDB" id="A0A7C2BKB9"/>
<name>A0A7C2BKB9_9CREN</name>
<gene>
    <name evidence="1" type="ORF">ENP55_00595</name>
</gene>
<proteinExistence type="predicted"/>